<reference evidence="1" key="1">
    <citation type="journal article" date="2020" name="Stud. Mycol.">
        <title>101 Dothideomycetes genomes: a test case for predicting lifestyles and emergence of pathogens.</title>
        <authorList>
            <person name="Haridas S."/>
            <person name="Albert R."/>
            <person name="Binder M."/>
            <person name="Bloem J."/>
            <person name="Labutti K."/>
            <person name="Salamov A."/>
            <person name="Andreopoulos B."/>
            <person name="Baker S."/>
            <person name="Barry K."/>
            <person name="Bills G."/>
            <person name="Bluhm B."/>
            <person name="Cannon C."/>
            <person name="Castanera R."/>
            <person name="Culley D."/>
            <person name="Daum C."/>
            <person name="Ezra D."/>
            <person name="Gonzalez J."/>
            <person name="Henrissat B."/>
            <person name="Kuo A."/>
            <person name="Liang C."/>
            <person name="Lipzen A."/>
            <person name="Lutzoni F."/>
            <person name="Magnuson J."/>
            <person name="Mondo S."/>
            <person name="Nolan M."/>
            <person name="Ohm R."/>
            <person name="Pangilinan J."/>
            <person name="Park H.-J."/>
            <person name="Ramirez L."/>
            <person name="Alfaro M."/>
            <person name="Sun H."/>
            <person name="Tritt A."/>
            <person name="Yoshinaga Y."/>
            <person name="Zwiers L.-H."/>
            <person name="Turgeon B."/>
            <person name="Goodwin S."/>
            <person name="Spatafora J."/>
            <person name="Crous P."/>
            <person name="Grigoriev I."/>
        </authorList>
    </citation>
    <scope>NUCLEOTIDE SEQUENCE</scope>
    <source>
        <strain evidence="1">CBS 113979</strain>
    </source>
</reference>
<name>A0A6G1HH33_9PEZI</name>
<sequence>MPMALNMTPKSITTEGNRLDEIPPETLIEVLGWVDPEILQTIAEAYPAHYLGHSGINPVGFRLVQAALPKLYQEMEPSLGYLFYQKHMHINATFIAVYLSKRYAEYDPSRNWNDDTLLDTLTAVWHLFLETPKTEDALQKHLDYVTAIPVAVRSKILFLIESVATSILVEEPIEWPPMITWRHRQELEAMNVPFHLANLMAWYHIDCGMCLIGSGRDHSLMHSMRVSGRKYTPDDRMYRLASLEVQLAFETSMLHPVRNREYQFGGLWTSPDHMMNEPRSFSLNAYAYQVQIGQALGIGLPQNVSLLAEPLMRGIASGFLPFEDAAKSTGGRRVEAATWIPENIGFVVKEMPRVEYWSCWTESTEHALWGMEDWGLGHLFKES</sequence>
<keyword evidence="2" id="KW-1185">Reference proteome</keyword>
<organism evidence="1 2">
    <name type="scientific">Aulographum hederae CBS 113979</name>
    <dbReference type="NCBI Taxonomy" id="1176131"/>
    <lineage>
        <taxon>Eukaryota</taxon>
        <taxon>Fungi</taxon>
        <taxon>Dikarya</taxon>
        <taxon>Ascomycota</taxon>
        <taxon>Pezizomycotina</taxon>
        <taxon>Dothideomycetes</taxon>
        <taxon>Pleosporomycetidae</taxon>
        <taxon>Aulographales</taxon>
        <taxon>Aulographaceae</taxon>
    </lineage>
</organism>
<gene>
    <name evidence="1" type="ORF">K402DRAFT_458756</name>
</gene>
<proteinExistence type="predicted"/>
<accession>A0A6G1HH33</accession>
<evidence type="ECO:0000313" key="1">
    <source>
        <dbReference type="EMBL" id="KAF1992342.1"/>
    </source>
</evidence>
<dbReference type="Proteomes" id="UP000800041">
    <property type="component" value="Unassembled WGS sequence"/>
</dbReference>
<dbReference type="AlphaFoldDB" id="A0A6G1HH33"/>
<evidence type="ECO:0000313" key="2">
    <source>
        <dbReference type="Proteomes" id="UP000800041"/>
    </source>
</evidence>
<protein>
    <submittedName>
        <fullName evidence="1">Uncharacterized protein</fullName>
    </submittedName>
</protein>
<dbReference type="EMBL" id="ML977137">
    <property type="protein sequence ID" value="KAF1992342.1"/>
    <property type="molecule type" value="Genomic_DNA"/>
</dbReference>